<dbReference type="EMBL" id="NKYE01000005">
    <property type="protein sequence ID" value="OZM73255.1"/>
    <property type="molecule type" value="Genomic_DNA"/>
</dbReference>
<dbReference type="OrthoDB" id="4803588at2"/>
<name>A0A263D769_9PSEU</name>
<sequence>MSGDWTSFEHPDYWVTVAGGRFGNADEANRWCDAQGFAKDDCYAKRLDTTGGSDGNTKVR</sequence>
<comment type="caution">
    <text evidence="1">The sequence shown here is derived from an EMBL/GenBank/DDBJ whole genome shotgun (WGS) entry which is preliminary data.</text>
</comment>
<evidence type="ECO:0000313" key="2">
    <source>
        <dbReference type="Proteomes" id="UP000242444"/>
    </source>
</evidence>
<dbReference type="InParanoid" id="A0A263D769"/>
<protein>
    <submittedName>
        <fullName evidence="1">Uncharacterized protein</fullName>
    </submittedName>
</protein>
<gene>
    <name evidence="1" type="ORF">CFN78_10345</name>
</gene>
<reference evidence="1 2" key="1">
    <citation type="submission" date="2017-07" db="EMBL/GenBank/DDBJ databases">
        <title>Amycolatopsis antarcticus sp. nov., isolated from the surface of an Antarcticus brown macroalga.</title>
        <authorList>
            <person name="Wang J."/>
            <person name="Leiva S."/>
            <person name="Huang J."/>
            <person name="Huang Y."/>
        </authorList>
    </citation>
    <scope>NUCLEOTIDE SEQUENCE [LARGE SCALE GENOMIC DNA]</scope>
    <source>
        <strain evidence="1 2">AU-G6</strain>
    </source>
</reference>
<organism evidence="1 2">
    <name type="scientific">Amycolatopsis antarctica</name>
    <dbReference type="NCBI Taxonomy" id="1854586"/>
    <lineage>
        <taxon>Bacteria</taxon>
        <taxon>Bacillati</taxon>
        <taxon>Actinomycetota</taxon>
        <taxon>Actinomycetes</taxon>
        <taxon>Pseudonocardiales</taxon>
        <taxon>Pseudonocardiaceae</taxon>
        <taxon>Amycolatopsis</taxon>
    </lineage>
</organism>
<dbReference type="Proteomes" id="UP000242444">
    <property type="component" value="Unassembled WGS sequence"/>
</dbReference>
<dbReference type="AlphaFoldDB" id="A0A263D769"/>
<accession>A0A263D769</accession>
<keyword evidence="2" id="KW-1185">Reference proteome</keyword>
<dbReference type="RefSeq" id="WP_094862501.1">
    <property type="nucleotide sequence ID" value="NZ_NKYE01000005.1"/>
</dbReference>
<evidence type="ECO:0000313" key="1">
    <source>
        <dbReference type="EMBL" id="OZM73255.1"/>
    </source>
</evidence>
<proteinExistence type="predicted"/>